<dbReference type="PROSITE" id="PS50404">
    <property type="entry name" value="GST_NTER"/>
    <property type="match status" value="1"/>
</dbReference>
<dbReference type="SUPFAM" id="SSF52833">
    <property type="entry name" value="Thioredoxin-like"/>
    <property type="match status" value="1"/>
</dbReference>
<name>A0A0P1FCG7_9RHOB</name>
<dbReference type="InterPro" id="IPR004045">
    <property type="entry name" value="Glutathione_S-Trfase_N"/>
</dbReference>
<dbReference type="InterPro" id="IPR036249">
    <property type="entry name" value="Thioredoxin-like_sf"/>
</dbReference>
<accession>A0A0P1FCG7</accession>
<reference evidence="3 4" key="1">
    <citation type="submission" date="2015-09" db="EMBL/GenBank/DDBJ databases">
        <authorList>
            <consortium name="Swine Surveillance"/>
        </authorList>
    </citation>
    <scope>NUCLEOTIDE SEQUENCE [LARGE SCALE GENOMIC DNA]</scope>
    <source>
        <strain evidence="3 4">CECT 5294</strain>
    </source>
</reference>
<dbReference type="InterPro" id="IPR040079">
    <property type="entry name" value="Glutathione_S-Trfase"/>
</dbReference>
<dbReference type="SUPFAM" id="SSF47616">
    <property type="entry name" value="GST C-terminal domain-like"/>
    <property type="match status" value="1"/>
</dbReference>
<dbReference type="InterPro" id="IPR036282">
    <property type="entry name" value="Glutathione-S-Trfase_C_sf"/>
</dbReference>
<dbReference type="GO" id="GO:0004364">
    <property type="term" value="F:glutathione transferase activity"/>
    <property type="evidence" value="ECO:0007669"/>
    <property type="project" value="UniProtKB-EC"/>
</dbReference>
<dbReference type="CDD" id="cd03057">
    <property type="entry name" value="GST_N_Beta"/>
    <property type="match status" value="1"/>
</dbReference>
<dbReference type="EC" id="2.5.1.18" evidence="3"/>
<dbReference type="PANTHER" id="PTHR44051">
    <property type="entry name" value="GLUTATHIONE S-TRANSFERASE-RELATED"/>
    <property type="match status" value="1"/>
</dbReference>
<dbReference type="CDD" id="cd03188">
    <property type="entry name" value="GST_C_Beta"/>
    <property type="match status" value="1"/>
</dbReference>
<dbReference type="SFLD" id="SFLDG01150">
    <property type="entry name" value="Main.1:_Beta-like"/>
    <property type="match status" value="1"/>
</dbReference>
<organism evidence="3 4">
    <name type="scientific">Thalassobacter stenotrophicus</name>
    <dbReference type="NCBI Taxonomy" id="266809"/>
    <lineage>
        <taxon>Bacteria</taxon>
        <taxon>Pseudomonadati</taxon>
        <taxon>Pseudomonadota</taxon>
        <taxon>Alphaproteobacteria</taxon>
        <taxon>Rhodobacterales</taxon>
        <taxon>Roseobacteraceae</taxon>
        <taxon>Thalassobacter</taxon>
    </lineage>
</organism>
<dbReference type="SFLD" id="SFLDS00019">
    <property type="entry name" value="Glutathione_Transferase_(cytos"/>
    <property type="match status" value="1"/>
</dbReference>
<dbReference type="EMBL" id="CYRX01000005">
    <property type="protein sequence ID" value="CUH58808.1"/>
    <property type="molecule type" value="Genomic_DNA"/>
</dbReference>
<feature type="domain" description="GST C-terminal" evidence="2">
    <location>
        <begin position="85"/>
        <end position="207"/>
    </location>
</feature>
<evidence type="ECO:0000313" key="3">
    <source>
        <dbReference type="EMBL" id="CUH58808.1"/>
    </source>
</evidence>
<evidence type="ECO:0000259" key="1">
    <source>
        <dbReference type="PROSITE" id="PS50404"/>
    </source>
</evidence>
<dbReference type="Proteomes" id="UP000051298">
    <property type="component" value="Unassembled WGS sequence"/>
</dbReference>
<dbReference type="Gene3D" id="3.40.30.10">
    <property type="entry name" value="Glutaredoxin"/>
    <property type="match status" value="1"/>
</dbReference>
<dbReference type="RefSeq" id="WP_058122167.1">
    <property type="nucleotide sequence ID" value="NZ_CYRX01000005.1"/>
</dbReference>
<dbReference type="Pfam" id="PF02798">
    <property type="entry name" value="GST_N"/>
    <property type="match status" value="1"/>
</dbReference>
<dbReference type="PANTHER" id="PTHR44051:SF8">
    <property type="entry name" value="GLUTATHIONE S-TRANSFERASE GSTA"/>
    <property type="match status" value="1"/>
</dbReference>
<sequence length="207" mass="22580">MYTLYYSKGSSALAPHILALELGVDLALVEVPIPQGAHQAPEFLARNPKGRVPLLDTPEGSLTENPAILEYLAARHPQRGLLPEGHLAQARARELCAYLCAAAHIAFAHKLRGKRWAQDPVALADMQKYVPQNLTECATYLETTLPLGPWALGADYSFCDPYLYVFARWLDAAGVSIDPFPKLAAHKLAMLARPATQAALAAQEIQE</sequence>
<dbReference type="AlphaFoldDB" id="A0A0P1FCG7"/>
<dbReference type="PROSITE" id="PS50405">
    <property type="entry name" value="GST_CTER"/>
    <property type="match status" value="1"/>
</dbReference>
<gene>
    <name evidence="3" type="primary">gstB</name>
    <name evidence="3" type="ORF">THS5294_00086</name>
</gene>
<proteinExistence type="predicted"/>
<evidence type="ECO:0000313" key="4">
    <source>
        <dbReference type="Proteomes" id="UP000051298"/>
    </source>
</evidence>
<dbReference type="eggNOG" id="COG0625">
    <property type="taxonomic scope" value="Bacteria"/>
</dbReference>
<dbReference type="STRING" id="266809.PM03_06675"/>
<feature type="domain" description="GST N-terminal" evidence="1">
    <location>
        <begin position="1"/>
        <end position="80"/>
    </location>
</feature>
<evidence type="ECO:0000259" key="2">
    <source>
        <dbReference type="PROSITE" id="PS50405"/>
    </source>
</evidence>
<protein>
    <submittedName>
        <fullName evidence="3">Glutathione S-transferase GST-6.0</fullName>
        <ecNumber evidence="3">2.5.1.18</ecNumber>
    </submittedName>
</protein>
<dbReference type="InterPro" id="IPR010987">
    <property type="entry name" value="Glutathione-S-Trfase_C-like"/>
</dbReference>
<keyword evidence="3" id="KW-0808">Transferase</keyword>
<dbReference type="Gene3D" id="1.20.1050.10">
    <property type="match status" value="1"/>
</dbReference>
<dbReference type="SFLD" id="SFLDG00358">
    <property type="entry name" value="Main_(cytGST)"/>
    <property type="match status" value="1"/>
</dbReference>